<comment type="similarity">
    <text evidence="1">Belongs to the UPF0161 family.</text>
</comment>
<accession>A0ABP9BQ15</accession>
<feature type="region of interest" description="Disordered" evidence="2">
    <location>
        <begin position="1"/>
        <end position="32"/>
    </location>
</feature>
<evidence type="ECO:0000313" key="4">
    <source>
        <dbReference type="Proteomes" id="UP001500928"/>
    </source>
</evidence>
<keyword evidence="4" id="KW-1185">Reference proteome</keyword>
<keyword evidence="1" id="KW-1003">Cell membrane</keyword>
<dbReference type="PANTHER" id="PTHR33383:SF1">
    <property type="entry name" value="MEMBRANE PROTEIN INSERTION EFFICIENCY FACTOR-RELATED"/>
    <property type="match status" value="1"/>
</dbReference>
<reference evidence="4" key="1">
    <citation type="journal article" date="2019" name="Int. J. Syst. Evol. Microbiol.">
        <title>The Global Catalogue of Microorganisms (GCM) 10K type strain sequencing project: providing services to taxonomists for standard genome sequencing and annotation.</title>
        <authorList>
            <consortium name="The Broad Institute Genomics Platform"/>
            <consortium name="The Broad Institute Genome Sequencing Center for Infectious Disease"/>
            <person name="Wu L."/>
            <person name="Ma J."/>
        </authorList>
    </citation>
    <scope>NUCLEOTIDE SEQUENCE [LARGE SCALE GENOMIC DNA]</scope>
    <source>
        <strain evidence="4">JCM 17979</strain>
    </source>
</reference>
<dbReference type="HAMAP" id="MF_00386">
    <property type="entry name" value="UPF0161_YidD"/>
    <property type="match status" value="1"/>
</dbReference>
<dbReference type="RefSeq" id="WP_345419048.1">
    <property type="nucleotide sequence ID" value="NZ_BAABHO010000034.1"/>
</dbReference>
<comment type="caution">
    <text evidence="3">The sequence shown here is derived from an EMBL/GenBank/DDBJ whole genome shotgun (WGS) entry which is preliminary data.</text>
</comment>
<gene>
    <name evidence="3" type="ORF">GCM10023200_39550</name>
</gene>
<dbReference type="EMBL" id="BAABHO010000034">
    <property type="protein sequence ID" value="GAA4798815.1"/>
    <property type="molecule type" value="Genomic_DNA"/>
</dbReference>
<name>A0ABP9BQ15_9PSEU</name>
<protein>
    <recommendedName>
        <fullName evidence="1">Putative membrane protein insertion efficiency factor</fullName>
    </recommendedName>
</protein>
<feature type="region of interest" description="Disordered" evidence="2">
    <location>
        <begin position="116"/>
        <end position="136"/>
    </location>
</feature>
<evidence type="ECO:0000256" key="2">
    <source>
        <dbReference type="SAM" id="MobiDB-lite"/>
    </source>
</evidence>
<dbReference type="InterPro" id="IPR002696">
    <property type="entry name" value="Membr_insert_effic_factor_YidD"/>
</dbReference>
<keyword evidence="1" id="KW-0472">Membrane</keyword>
<evidence type="ECO:0000313" key="3">
    <source>
        <dbReference type="EMBL" id="GAA4798815.1"/>
    </source>
</evidence>
<comment type="function">
    <text evidence="1">Could be involved in insertion of integral membrane proteins into the membrane.</text>
</comment>
<evidence type="ECO:0000256" key="1">
    <source>
        <dbReference type="HAMAP-Rule" id="MF_00386"/>
    </source>
</evidence>
<sequence>MEDRAPVRTAPGDPSATAPPPAAEATPVPDRAGRPSVAVRALLVVLRFYQRWISPMFPPSCRFYPSCSTYAIDALRTHGVLVGTGLTLVRVAKCAPWHPGGLDPVPPRGDRTWCGWPRRAADPGAEGPHTEEREPC</sequence>
<dbReference type="Pfam" id="PF01809">
    <property type="entry name" value="YidD"/>
    <property type="match status" value="1"/>
</dbReference>
<comment type="subcellular location">
    <subcellularLocation>
        <location evidence="1">Cell membrane</location>
        <topology evidence="1">Peripheral membrane protein</topology>
        <orientation evidence="1">Cytoplasmic side</orientation>
    </subcellularLocation>
</comment>
<dbReference type="SMART" id="SM01234">
    <property type="entry name" value="Haemolytic"/>
    <property type="match status" value="1"/>
</dbReference>
<dbReference type="Proteomes" id="UP001500928">
    <property type="component" value="Unassembled WGS sequence"/>
</dbReference>
<organism evidence="3 4">
    <name type="scientific">Actinomycetospora chlora</name>
    <dbReference type="NCBI Taxonomy" id="663608"/>
    <lineage>
        <taxon>Bacteria</taxon>
        <taxon>Bacillati</taxon>
        <taxon>Actinomycetota</taxon>
        <taxon>Actinomycetes</taxon>
        <taxon>Pseudonocardiales</taxon>
        <taxon>Pseudonocardiaceae</taxon>
        <taxon>Actinomycetospora</taxon>
    </lineage>
</organism>
<proteinExistence type="inferred from homology"/>
<dbReference type="PANTHER" id="PTHR33383">
    <property type="entry name" value="MEMBRANE PROTEIN INSERTION EFFICIENCY FACTOR-RELATED"/>
    <property type="match status" value="1"/>
</dbReference>
<dbReference type="NCBIfam" id="TIGR00278">
    <property type="entry name" value="membrane protein insertion efficiency factor YidD"/>
    <property type="match status" value="1"/>
</dbReference>